<dbReference type="InterPro" id="IPR004134">
    <property type="entry name" value="Peptidase_C1B"/>
</dbReference>
<dbReference type="AlphaFoldDB" id="A0A1B0G705"/>
<dbReference type="Pfam" id="PF03051">
    <property type="entry name" value="Peptidase_C1_2"/>
    <property type="match status" value="1"/>
</dbReference>
<dbReference type="GO" id="GO:0005737">
    <property type="term" value="C:cytoplasm"/>
    <property type="evidence" value="ECO:0007669"/>
    <property type="project" value="TreeGrafter"/>
</dbReference>
<keyword evidence="2" id="KW-0378">Hydrolase</keyword>
<dbReference type="GO" id="GO:0009636">
    <property type="term" value="P:response to toxic substance"/>
    <property type="evidence" value="ECO:0007669"/>
    <property type="project" value="TreeGrafter"/>
</dbReference>
<proteinExistence type="predicted"/>
<dbReference type="STRING" id="37546.A0A1B0G705"/>
<dbReference type="SUPFAM" id="SSF54001">
    <property type="entry name" value="Cysteine proteinases"/>
    <property type="match status" value="1"/>
</dbReference>
<dbReference type="VEuPathDB" id="VectorBase:GMOY009098"/>
<dbReference type="EMBL" id="CCAG010003760">
    <property type="status" value="NOT_ANNOTATED_CDS"/>
    <property type="molecule type" value="Genomic_DNA"/>
</dbReference>
<organism evidence="4 5">
    <name type="scientific">Glossina morsitans morsitans</name>
    <name type="common">Savannah tsetse fly</name>
    <dbReference type="NCBI Taxonomy" id="37546"/>
    <lineage>
        <taxon>Eukaryota</taxon>
        <taxon>Metazoa</taxon>
        <taxon>Ecdysozoa</taxon>
        <taxon>Arthropoda</taxon>
        <taxon>Hexapoda</taxon>
        <taxon>Insecta</taxon>
        <taxon>Pterygota</taxon>
        <taxon>Neoptera</taxon>
        <taxon>Endopterygota</taxon>
        <taxon>Diptera</taxon>
        <taxon>Brachycera</taxon>
        <taxon>Muscomorpha</taxon>
        <taxon>Hippoboscoidea</taxon>
        <taxon>Glossinidae</taxon>
        <taxon>Glossina</taxon>
    </lineage>
</organism>
<protein>
    <submittedName>
        <fullName evidence="4">Uncharacterized protein</fullName>
    </submittedName>
</protein>
<evidence type="ECO:0000313" key="5">
    <source>
        <dbReference type="Proteomes" id="UP000092444"/>
    </source>
</evidence>
<keyword evidence="3" id="KW-0788">Thiol protease</keyword>
<dbReference type="GO" id="GO:0070005">
    <property type="term" value="F:cysteine-type aminopeptidase activity"/>
    <property type="evidence" value="ECO:0007669"/>
    <property type="project" value="InterPro"/>
</dbReference>
<reference evidence="4" key="1">
    <citation type="submission" date="2020-05" db="UniProtKB">
        <authorList>
            <consortium name="EnsemblMetazoa"/>
        </authorList>
    </citation>
    <scope>IDENTIFICATION</scope>
    <source>
        <strain evidence="4">Yale</strain>
    </source>
</reference>
<keyword evidence="5" id="KW-1185">Reference proteome</keyword>
<dbReference type="EnsemblMetazoa" id="GMOY009098-RA">
    <property type="protein sequence ID" value="GMOY009098-PA"/>
    <property type="gene ID" value="GMOY009098"/>
</dbReference>
<sequence length="152" mass="17163">MTLIELFGNMKNNNAPERHYCLGNVIGGHPVLYSNQPAELLFNMGTASLKAGEAVWFCCEISKRFALSQGIKDLKQVFDADFQTALCKTDRLIYSESSLTDALLFTAVSLDENTSPKKLRVENSSREKLGEKYCLVMPFDWFQHIVFEVVVD</sequence>
<dbReference type="InterPro" id="IPR038765">
    <property type="entry name" value="Papain-like_cys_pep_sf"/>
</dbReference>
<dbReference type="Proteomes" id="UP000092444">
    <property type="component" value="Unassembled WGS sequence"/>
</dbReference>
<evidence type="ECO:0000256" key="3">
    <source>
        <dbReference type="ARBA" id="ARBA00022807"/>
    </source>
</evidence>
<keyword evidence="1" id="KW-0645">Protease</keyword>
<dbReference type="GO" id="GO:0006508">
    <property type="term" value="P:proteolysis"/>
    <property type="evidence" value="ECO:0007669"/>
    <property type="project" value="UniProtKB-KW"/>
</dbReference>
<name>A0A1B0G705_GLOMM</name>
<dbReference type="Gene3D" id="3.90.70.10">
    <property type="entry name" value="Cysteine proteinases"/>
    <property type="match status" value="1"/>
</dbReference>
<accession>A0A1B0G705</accession>
<evidence type="ECO:0000256" key="2">
    <source>
        <dbReference type="ARBA" id="ARBA00022801"/>
    </source>
</evidence>
<dbReference type="PhylomeDB" id="A0A1B0G705"/>
<evidence type="ECO:0000256" key="1">
    <source>
        <dbReference type="ARBA" id="ARBA00022670"/>
    </source>
</evidence>
<dbReference type="PANTHER" id="PTHR10363">
    <property type="entry name" value="BLEOMYCIN HYDROLASE"/>
    <property type="match status" value="1"/>
</dbReference>
<evidence type="ECO:0000313" key="4">
    <source>
        <dbReference type="EnsemblMetazoa" id="GMOY009098-PA"/>
    </source>
</evidence>
<dbReference type="GO" id="GO:0043418">
    <property type="term" value="P:homocysteine catabolic process"/>
    <property type="evidence" value="ECO:0007669"/>
    <property type="project" value="TreeGrafter"/>
</dbReference>
<dbReference type="PANTHER" id="PTHR10363:SF2">
    <property type="entry name" value="BLEOMYCIN HYDROLASE"/>
    <property type="match status" value="1"/>
</dbReference>